<evidence type="ECO:0000256" key="7">
    <source>
        <dbReference type="ARBA" id="ARBA00012161"/>
    </source>
</evidence>
<keyword evidence="11" id="KW-0378">Hydrolase</keyword>
<dbReference type="GO" id="GO:0004535">
    <property type="term" value="F:poly(A)-specific ribonuclease activity"/>
    <property type="evidence" value="ECO:0000318"/>
    <property type="project" value="GO_Central"/>
</dbReference>
<keyword evidence="19" id="KW-1185">Reference proteome</keyword>
<evidence type="ECO:0000256" key="6">
    <source>
        <dbReference type="ARBA" id="ARBA00011757"/>
    </source>
</evidence>
<dbReference type="InParanoid" id="A0A804LNH6"/>
<dbReference type="InterPro" id="IPR012337">
    <property type="entry name" value="RNaseH-like_sf"/>
</dbReference>
<comment type="subcellular location">
    <subcellularLocation>
        <location evidence="4">Cytoplasm</location>
    </subcellularLocation>
    <subcellularLocation>
        <location evidence="3">Nucleus</location>
    </subcellularLocation>
</comment>
<evidence type="ECO:0000256" key="11">
    <source>
        <dbReference type="ARBA" id="ARBA00022801"/>
    </source>
</evidence>
<evidence type="ECO:0000256" key="2">
    <source>
        <dbReference type="ARBA" id="ARBA00001968"/>
    </source>
</evidence>
<keyword evidence="16" id="KW-0539">Nucleus</keyword>
<dbReference type="GO" id="GO:0005634">
    <property type="term" value="C:nucleus"/>
    <property type="evidence" value="ECO:0007669"/>
    <property type="project" value="UniProtKB-SubCell"/>
</dbReference>
<proteinExistence type="inferred from homology"/>
<dbReference type="SUPFAM" id="SSF53098">
    <property type="entry name" value="Ribonuclease H-like"/>
    <property type="match status" value="1"/>
</dbReference>
<reference evidence="19" key="1">
    <citation type="submission" date="2015-12" db="EMBL/GenBank/DDBJ databases">
        <title>Update maize B73 reference genome by single molecule sequencing technologies.</title>
        <authorList>
            <consortium name="Maize Genome Sequencing Project"/>
            <person name="Ware D."/>
        </authorList>
    </citation>
    <scope>NUCLEOTIDE SEQUENCE [LARGE SCALE GENOMIC DNA]</scope>
    <source>
        <strain evidence="19">cv. B73</strain>
    </source>
</reference>
<dbReference type="GO" id="GO:0000932">
    <property type="term" value="C:P-body"/>
    <property type="evidence" value="ECO:0000318"/>
    <property type="project" value="GO_Central"/>
</dbReference>
<comment type="subunit">
    <text evidence="6">Component of the CCR4-NOT complex, at least composed of CRR4 and CAF1 proteins.</text>
</comment>
<accession>A0A804LNH6</accession>
<dbReference type="Pfam" id="PF04857">
    <property type="entry name" value="CAF1"/>
    <property type="match status" value="1"/>
</dbReference>
<dbReference type="EnsemblPlants" id="Zm00001eb023940_T001">
    <property type="protein sequence ID" value="Zm00001eb023940_P001"/>
    <property type="gene ID" value="Zm00001eb023940"/>
</dbReference>
<dbReference type="GO" id="GO:0003723">
    <property type="term" value="F:RNA binding"/>
    <property type="evidence" value="ECO:0007669"/>
    <property type="project" value="UniProtKB-KW"/>
</dbReference>
<evidence type="ECO:0000256" key="13">
    <source>
        <dbReference type="ARBA" id="ARBA00022884"/>
    </source>
</evidence>
<evidence type="ECO:0000256" key="16">
    <source>
        <dbReference type="ARBA" id="ARBA00023242"/>
    </source>
</evidence>
<dbReference type="Proteomes" id="UP000007305">
    <property type="component" value="Chromosome 1"/>
</dbReference>
<evidence type="ECO:0000256" key="15">
    <source>
        <dbReference type="ARBA" id="ARBA00023163"/>
    </source>
</evidence>
<keyword evidence="14" id="KW-0805">Transcription regulation</keyword>
<reference evidence="18" key="3">
    <citation type="submission" date="2021-05" db="UniProtKB">
        <authorList>
            <consortium name="EnsemblPlants"/>
        </authorList>
    </citation>
    <scope>IDENTIFICATION</scope>
    <source>
        <strain evidence="18">cv. B73</strain>
    </source>
</reference>
<dbReference type="AlphaFoldDB" id="A0A804LNH6"/>
<comment type="cofactor">
    <cofactor evidence="2">
        <name>a divalent metal cation</name>
        <dbReference type="ChEBI" id="CHEBI:60240"/>
    </cofactor>
</comment>
<dbReference type="GO" id="GO:0046872">
    <property type="term" value="F:metal ion binding"/>
    <property type="evidence" value="ECO:0007669"/>
    <property type="project" value="UniProtKB-KW"/>
</dbReference>
<comment type="function">
    <text evidence="17">Ubiquitous transcription factor required for a diverse set of processes. It is a component of the CCR4 complex involved in the control of gene expression.</text>
</comment>
<keyword evidence="12" id="KW-0269">Exonuclease</keyword>
<evidence type="ECO:0000256" key="10">
    <source>
        <dbReference type="ARBA" id="ARBA00022723"/>
    </source>
</evidence>
<evidence type="ECO:0000256" key="14">
    <source>
        <dbReference type="ARBA" id="ARBA00023015"/>
    </source>
</evidence>
<evidence type="ECO:0000256" key="4">
    <source>
        <dbReference type="ARBA" id="ARBA00004496"/>
    </source>
</evidence>
<dbReference type="GO" id="GO:0030015">
    <property type="term" value="C:CCR4-NOT core complex"/>
    <property type="evidence" value="ECO:0000318"/>
    <property type="project" value="GO_Central"/>
</dbReference>
<protein>
    <recommendedName>
        <fullName evidence="7">poly(A)-specific ribonuclease</fullName>
        <ecNumber evidence="7">3.1.13.4</ecNumber>
    </recommendedName>
</protein>
<keyword evidence="10" id="KW-0479">Metal-binding</keyword>
<evidence type="ECO:0000256" key="3">
    <source>
        <dbReference type="ARBA" id="ARBA00004123"/>
    </source>
</evidence>
<evidence type="ECO:0000256" key="1">
    <source>
        <dbReference type="ARBA" id="ARBA00001663"/>
    </source>
</evidence>
<organism evidence="18 19">
    <name type="scientific">Zea mays</name>
    <name type="common">Maize</name>
    <dbReference type="NCBI Taxonomy" id="4577"/>
    <lineage>
        <taxon>Eukaryota</taxon>
        <taxon>Viridiplantae</taxon>
        <taxon>Streptophyta</taxon>
        <taxon>Embryophyta</taxon>
        <taxon>Tracheophyta</taxon>
        <taxon>Spermatophyta</taxon>
        <taxon>Magnoliopsida</taxon>
        <taxon>Liliopsida</taxon>
        <taxon>Poales</taxon>
        <taxon>Poaceae</taxon>
        <taxon>PACMAD clade</taxon>
        <taxon>Panicoideae</taxon>
        <taxon>Andropogonodae</taxon>
        <taxon>Andropogoneae</taxon>
        <taxon>Tripsacinae</taxon>
        <taxon>Zea</taxon>
    </lineage>
</organism>
<dbReference type="InterPro" id="IPR039637">
    <property type="entry name" value="CNOT7/CNOT8/Pop2"/>
</dbReference>
<evidence type="ECO:0000313" key="18">
    <source>
        <dbReference type="EnsemblPlants" id="Zm00001eb023940_P001"/>
    </source>
</evidence>
<keyword evidence="13" id="KW-0694">RNA-binding</keyword>
<evidence type="ECO:0000313" key="19">
    <source>
        <dbReference type="Proteomes" id="UP000007305"/>
    </source>
</evidence>
<evidence type="ECO:0000256" key="9">
    <source>
        <dbReference type="ARBA" id="ARBA00022722"/>
    </source>
</evidence>
<evidence type="ECO:0000256" key="12">
    <source>
        <dbReference type="ARBA" id="ARBA00022839"/>
    </source>
</evidence>
<comment type="catalytic activity">
    <reaction evidence="1">
        <text>Exonucleolytic cleavage of poly(A) to 5'-AMP.</text>
        <dbReference type="EC" id="3.1.13.4"/>
    </reaction>
</comment>
<keyword evidence="8" id="KW-0963">Cytoplasm</keyword>
<dbReference type="FunCoup" id="A0A804LNH6">
    <property type="interactions" value="571"/>
</dbReference>
<name>A0A804LNH6_MAIZE</name>
<dbReference type="Gramene" id="Zm00001eb023940_T001">
    <property type="protein sequence ID" value="Zm00001eb023940_P001"/>
    <property type="gene ID" value="Zm00001eb023940"/>
</dbReference>
<keyword evidence="9" id="KW-0540">Nuclease</keyword>
<dbReference type="GO" id="GO:0000288">
    <property type="term" value="P:nuclear-transcribed mRNA catabolic process, deadenylation-dependent decay"/>
    <property type="evidence" value="ECO:0000318"/>
    <property type="project" value="GO_Central"/>
</dbReference>
<dbReference type="PANTHER" id="PTHR10797">
    <property type="entry name" value="CCR4-NOT TRANSCRIPTION COMPLEX SUBUNIT"/>
    <property type="match status" value="1"/>
</dbReference>
<dbReference type="Gene3D" id="3.30.420.10">
    <property type="entry name" value="Ribonuclease H-like superfamily/Ribonuclease H"/>
    <property type="match status" value="1"/>
</dbReference>
<evidence type="ECO:0000256" key="17">
    <source>
        <dbReference type="ARBA" id="ARBA00025148"/>
    </source>
</evidence>
<sequence>MHTVTTMPPQSAPMPTVTMIPPQFFTPMPTVPMTALQPAPMLPMMPPQFFTTMPTVPITPLQPAQLSTPMPIVPTTPLQPAPMYTVTTMPSQSAPMPTVPMMPPQFFTPMPTVPVMPPQPAPFPVPVHEVWADNFHEVEAAVGYFAAHARFVAVGLHYPGVVHGADHRGLVASTAEQRYATVKANVDALKPLQLGLAVITEAREIAAWEFNLSDFDPTVDPHAVRSIAYLRRRGLRCDELRLRGIPVAKLTRVLRLICRPGVSWVTHTGAYHVAYLMKVINGGNKLPGDMAGFLAAVRLSLGEDVYDVATMASDCQDMPAGLEGIASRLGVAPPLSMHPLAGAGSVLALQAFMELRFHVFRGNVTRYRGVLQGLQVT</sequence>
<comment type="similarity">
    <text evidence="5">Belongs to the CAF1 family.</text>
</comment>
<evidence type="ECO:0000256" key="5">
    <source>
        <dbReference type="ARBA" id="ARBA00008372"/>
    </source>
</evidence>
<evidence type="ECO:0000256" key="8">
    <source>
        <dbReference type="ARBA" id="ARBA00022490"/>
    </source>
</evidence>
<dbReference type="EC" id="3.1.13.4" evidence="7"/>
<reference evidence="18" key="2">
    <citation type="submission" date="2019-07" db="EMBL/GenBank/DDBJ databases">
        <authorList>
            <person name="Seetharam A."/>
            <person name="Woodhouse M."/>
            <person name="Cannon E."/>
        </authorList>
    </citation>
    <scope>NUCLEOTIDE SEQUENCE [LARGE SCALE GENOMIC DNA]</scope>
    <source>
        <strain evidence="18">cv. B73</strain>
    </source>
</reference>
<keyword evidence="15" id="KW-0804">Transcription</keyword>
<dbReference type="InterPro" id="IPR036397">
    <property type="entry name" value="RNaseH_sf"/>
</dbReference>
<dbReference type="InterPro" id="IPR006941">
    <property type="entry name" value="RNase_CAF1"/>
</dbReference>